<keyword evidence="1 2" id="KW-0175">Coiled coil</keyword>
<dbReference type="Pfam" id="PF10148">
    <property type="entry name" value="SCHIP-1_C"/>
    <property type="match status" value="1"/>
</dbReference>
<evidence type="ECO:0000259" key="3">
    <source>
        <dbReference type="Pfam" id="PF10148"/>
    </source>
</evidence>
<reference evidence="5" key="1">
    <citation type="submission" date="2025-08" db="UniProtKB">
        <authorList>
            <consortium name="RefSeq"/>
        </authorList>
    </citation>
    <scope>IDENTIFICATION</scope>
    <source>
        <tissue evidence="5">Muscle</tissue>
    </source>
</reference>
<evidence type="ECO:0000256" key="2">
    <source>
        <dbReference type="SAM" id="Coils"/>
    </source>
</evidence>
<dbReference type="PANTHER" id="PTHR13103">
    <property type="entry name" value="SCHWANNOMIN INTERACTING PROTEIN 1"/>
    <property type="match status" value="1"/>
</dbReference>
<protein>
    <submittedName>
        <fullName evidence="5">Schwannomin-interacting protein 1-like</fullName>
    </submittedName>
</protein>
<sequence>MIKHARLEAEARLALAQAKKMARMQIEVERQRSKMCPIREIVGFPLDDRRYRISRYSLSDMNLGQLHVIVNGIYAQIENLNEELVELLLERDDLHMEQDSMLVDIEDLTRYYIINSCCSTFSEASKDEALQSGQTTLHSRQVKITTK</sequence>
<proteinExistence type="predicted"/>
<evidence type="ECO:0000313" key="4">
    <source>
        <dbReference type="Proteomes" id="UP000694941"/>
    </source>
</evidence>
<evidence type="ECO:0000256" key="1">
    <source>
        <dbReference type="ARBA" id="ARBA00023054"/>
    </source>
</evidence>
<dbReference type="Proteomes" id="UP000694941">
    <property type="component" value="Unplaced"/>
</dbReference>
<keyword evidence="4" id="KW-1185">Reference proteome</keyword>
<feature type="coiled-coil region" evidence="2">
    <location>
        <begin position="70"/>
        <end position="97"/>
    </location>
</feature>
<dbReference type="PANTHER" id="PTHR13103:SF2">
    <property type="entry name" value="IQCJ-SCHIP1 READTHROUGH TRANSCRIPT PROTEIN-RELATED"/>
    <property type="match status" value="1"/>
</dbReference>
<dbReference type="InterPro" id="IPR039045">
    <property type="entry name" value="SCHIP_1"/>
</dbReference>
<dbReference type="GeneID" id="106466355"/>
<feature type="domain" description="Schwannomin interacting protein 1 C-terminal" evidence="3">
    <location>
        <begin position="3"/>
        <end position="112"/>
    </location>
</feature>
<accession>A0ABM1T2E9</accession>
<dbReference type="InterPro" id="IPR015649">
    <property type="entry name" value="SCHIP_1_C"/>
</dbReference>
<evidence type="ECO:0000313" key="5">
    <source>
        <dbReference type="RefSeq" id="XP_022250055.1"/>
    </source>
</evidence>
<dbReference type="RefSeq" id="XP_022250055.1">
    <property type="nucleotide sequence ID" value="XM_022394347.1"/>
</dbReference>
<name>A0ABM1T2E9_LIMPO</name>
<organism evidence="4 5">
    <name type="scientific">Limulus polyphemus</name>
    <name type="common">Atlantic horseshoe crab</name>
    <dbReference type="NCBI Taxonomy" id="6850"/>
    <lineage>
        <taxon>Eukaryota</taxon>
        <taxon>Metazoa</taxon>
        <taxon>Ecdysozoa</taxon>
        <taxon>Arthropoda</taxon>
        <taxon>Chelicerata</taxon>
        <taxon>Merostomata</taxon>
        <taxon>Xiphosura</taxon>
        <taxon>Limulidae</taxon>
        <taxon>Limulus</taxon>
    </lineage>
</organism>
<gene>
    <name evidence="5" type="primary">LOC106466355</name>
</gene>